<name>A0ABT7CFE9_9BACT</name>
<evidence type="ECO:0000313" key="1">
    <source>
        <dbReference type="EMBL" id="MDJ1492445.1"/>
    </source>
</evidence>
<keyword evidence="2" id="KW-1185">Reference proteome</keyword>
<protein>
    <submittedName>
        <fullName evidence="1">Uncharacterized protein</fullName>
    </submittedName>
</protein>
<proteinExistence type="predicted"/>
<evidence type="ECO:0000313" key="2">
    <source>
        <dbReference type="Proteomes" id="UP001228581"/>
    </source>
</evidence>
<dbReference type="EMBL" id="JASJOT010000002">
    <property type="protein sequence ID" value="MDJ1492445.1"/>
    <property type="molecule type" value="Genomic_DNA"/>
</dbReference>
<comment type="caution">
    <text evidence="1">The sequence shown here is derived from an EMBL/GenBank/DDBJ whole genome shotgun (WGS) entry which is preliminary data.</text>
</comment>
<sequence>MKQVDQNYVEIKITCGAGVNYFSKLPQHYYEITSLTSLEDKLNEVNRFLINYGFGFFKDFIDIRKLDQEVNINKNFYDDGESLINADLAEKAILALILAKLCRPEAVEALAIQYRDTLYNDAFYLSRYDPAVEYLLKTDIGSYRHIQPPF</sequence>
<dbReference type="Proteomes" id="UP001228581">
    <property type="component" value="Unassembled WGS sequence"/>
</dbReference>
<reference evidence="1 2" key="1">
    <citation type="submission" date="2023-05" db="EMBL/GenBank/DDBJ databases">
        <authorList>
            <person name="Zhang X."/>
        </authorList>
    </citation>
    <scope>NUCLEOTIDE SEQUENCE [LARGE SCALE GENOMIC DNA]</scope>
    <source>
        <strain evidence="1 2">DM2B3-1</strain>
    </source>
</reference>
<dbReference type="RefSeq" id="WP_313993293.1">
    <property type="nucleotide sequence ID" value="NZ_JASJOT010000002.1"/>
</dbReference>
<organism evidence="1 2">
    <name type="scientific">Xanthocytophaga flava</name>
    <dbReference type="NCBI Taxonomy" id="3048013"/>
    <lineage>
        <taxon>Bacteria</taxon>
        <taxon>Pseudomonadati</taxon>
        <taxon>Bacteroidota</taxon>
        <taxon>Cytophagia</taxon>
        <taxon>Cytophagales</taxon>
        <taxon>Rhodocytophagaceae</taxon>
        <taxon>Xanthocytophaga</taxon>
    </lineage>
</organism>
<accession>A0ABT7CFE9</accession>
<gene>
    <name evidence="1" type="ORF">QNI19_05855</name>
</gene>